<feature type="domain" description="UAS" evidence="10">
    <location>
        <begin position="207"/>
        <end position="334"/>
    </location>
</feature>
<dbReference type="PROSITE" id="PS00600">
    <property type="entry name" value="AA_TRANSFER_CLASS_3"/>
    <property type="match status" value="1"/>
</dbReference>
<accession>A0A9W7SRL6</accession>
<dbReference type="GO" id="GO:0004587">
    <property type="term" value="F:ornithine aminotransferase activity"/>
    <property type="evidence" value="ECO:0007669"/>
    <property type="project" value="UniProtKB-EC"/>
</dbReference>
<keyword evidence="7" id="KW-0663">Pyridoxal phosphate</keyword>
<dbReference type="EMBL" id="RIBY02001875">
    <property type="protein sequence ID" value="KAH9827491.1"/>
    <property type="molecule type" value="Genomic_DNA"/>
</dbReference>
<dbReference type="FunFam" id="3.90.1150.10:FF:000152">
    <property type="entry name" value="Ornithine aminotransferase"/>
    <property type="match status" value="1"/>
</dbReference>
<proteinExistence type="inferred from homology"/>
<comment type="pathway">
    <text evidence="2">Amino-acid biosynthesis; L-proline biosynthesis; L-glutamate 5-semialdehyde from L-ornithine: step 1/1.</text>
</comment>
<dbReference type="InterPro" id="IPR010164">
    <property type="entry name" value="Orn_aminotrans"/>
</dbReference>
<dbReference type="Gene3D" id="1.10.8.10">
    <property type="entry name" value="DNA helicase RuvA subunit, C-terminal domain"/>
    <property type="match status" value="1"/>
</dbReference>
<evidence type="ECO:0000256" key="1">
    <source>
        <dbReference type="ARBA" id="ARBA00001933"/>
    </source>
</evidence>
<dbReference type="NCBIfam" id="TIGR01885">
    <property type="entry name" value="Orn_aminotrans"/>
    <property type="match status" value="1"/>
</dbReference>
<dbReference type="Gene3D" id="3.40.640.10">
    <property type="entry name" value="Type I PLP-dependent aspartate aminotransferase-like (Major domain)"/>
    <property type="match status" value="1"/>
</dbReference>
<dbReference type="SUPFAM" id="SSF52833">
    <property type="entry name" value="Thioredoxin-like"/>
    <property type="match status" value="1"/>
</dbReference>
<dbReference type="InterPro" id="IPR001012">
    <property type="entry name" value="UBX_dom"/>
</dbReference>
<dbReference type="PANTHER" id="PTHR11986">
    <property type="entry name" value="AMINOTRANSFERASE CLASS III"/>
    <property type="match status" value="1"/>
</dbReference>
<dbReference type="InterPro" id="IPR050103">
    <property type="entry name" value="Class-III_PLP-dep_AT"/>
</dbReference>
<protein>
    <recommendedName>
        <fullName evidence="4">ornithine aminotransferase</fullName>
        <ecNumber evidence="4">2.6.1.13</ecNumber>
    </recommendedName>
    <alternativeName>
        <fullName evidence="8">Ornithine--oxo-acid aminotransferase</fullName>
    </alternativeName>
</protein>
<evidence type="ECO:0000256" key="5">
    <source>
        <dbReference type="ARBA" id="ARBA00022576"/>
    </source>
</evidence>
<dbReference type="InterPro" id="IPR009060">
    <property type="entry name" value="UBA-like_sf"/>
</dbReference>
<dbReference type="OrthoDB" id="10261433at2759"/>
<dbReference type="InterPro" id="IPR005814">
    <property type="entry name" value="Aminotrans_3"/>
</dbReference>
<dbReference type="SUPFAM" id="SSF54236">
    <property type="entry name" value="Ubiquitin-like"/>
    <property type="match status" value="1"/>
</dbReference>
<evidence type="ECO:0000256" key="8">
    <source>
        <dbReference type="ARBA" id="ARBA00030587"/>
    </source>
</evidence>
<keyword evidence="6" id="KW-0808">Transferase</keyword>
<evidence type="ECO:0000256" key="4">
    <source>
        <dbReference type="ARBA" id="ARBA00012924"/>
    </source>
</evidence>
<gene>
    <name evidence="11" type="ORF">Tdes44962_MAKER09699</name>
</gene>
<dbReference type="Gene3D" id="3.90.1150.10">
    <property type="entry name" value="Aspartate Aminotransferase, domain 1"/>
    <property type="match status" value="1"/>
</dbReference>
<dbReference type="Pfam" id="PF14555">
    <property type="entry name" value="UBA_4"/>
    <property type="match status" value="1"/>
</dbReference>
<evidence type="ECO:0000259" key="10">
    <source>
        <dbReference type="SMART" id="SM00594"/>
    </source>
</evidence>
<dbReference type="Pfam" id="PF13899">
    <property type="entry name" value="Thioredoxin_7"/>
    <property type="match status" value="1"/>
</dbReference>
<dbReference type="InterPro" id="IPR006577">
    <property type="entry name" value="UAS"/>
</dbReference>
<evidence type="ECO:0000256" key="6">
    <source>
        <dbReference type="ARBA" id="ARBA00022679"/>
    </source>
</evidence>
<dbReference type="InterPro" id="IPR036249">
    <property type="entry name" value="Thioredoxin-like_sf"/>
</dbReference>
<reference evidence="11 12" key="1">
    <citation type="journal article" date="2018" name="IMA Fungus">
        <title>IMA Genome-F 10: Nine draft genome sequences of Claviceps purpurea s.lat., including C. arundinis, C. humidiphila, and C. cf. spartinae, pseudomolecules for the pitch canker pathogen Fusarium circinatum, draft genome of Davidsoniella eucalypti, Grosmannia galeiformis, Quambalaria eucalypti, and Teratosphaeria destructans.</title>
        <authorList>
            <person name="Wingfield B.D."/>
            <person name="Liu M."/>
            <person name="Nguyen H.D."/>
            <person name="Lane F.A."/>
            <person name="Morgan S.W."/>
            <person name="De Vos L."/>
            <person name="Wilken P.M."/>
            <person name="Duong T.A."/>
            <person name="Aylward J."/>
            <person name="Coetzee M.P."/>
            <person name="Dadej K."/>
            <person name="De Beer Z.W."/>
            <person name="Findlay W."/>
            <person name="Havenga M."/>
            <person name="Kolarik M."/>
            <person name="Menzies J.G."/>
            <person name="Naidoo K."/>
            <person name="Pochopski O."/>
            <person name="Shoukouhi P."/>
            <person name="Santana Q.C."/>
            <person name="Seifert K.A."/>
            <person name="Soal N."/>
            <person name="Steenkamp E.T."/>
            <person name="Tatham C.T."/>
            <person name="van der Nest M.A."/>
            <person name="Wingfield M.J."/>
        </authorList>
    </citation>
    <scope>NUCLEOTIDE SEQUENCE [LARGE SCALE GENOMIC DNA]</scope>
    <source>
        <strain evidence="11">CMW44962</strain>
    </source>
</reference>
<dbReference type="PANTHER" id="PTHR11986:SF18">
    <property type="entry name" value="ORNITHINE AMINOTRANSFERASE, MITOCHONDRIAL"/>
    <property type="match status" value="1"/>
</dbReference>
<dbReference type="AlphaFoldDB" id="A0A9W7SRL6"/>
<comment type="caution">
    <text evidence="11">The sequence shown here is derived from an EMBL/GenBank/DDBJ whole genome shotgun (WGS) entry which is preliminary data.</text>
</comment>
<dbReference type="CDD" id="cd00610">
    <property type="entry name" value="OAT_like"/>
    <property type="match status" value="1"/>
</dbReference>
<evidence type="ECO:0000256" key="9">
    <source>
        <dbReference type="SAM" id="MobiDB-lite"/>
    </source>
</evidence>
<feature type="region of interest" description="Disordered" evidence="9">
    <location>
        <begin position="377"/>
        <end position="432"/>
    </location>
</feature>
<dbReference type="Pfam" id="PF00202">
    <property type="entry name" value="Aminotran_3"/>
    <property type="match status" value="1"/>
</dbReference>
<feature type="region of interest" description="Disordered" evidence="9">
    <location>
        <begin position="45"/>
        <end position="66"/>
    </location>
</feature>
<feature type="compositionally biased region" description="Basic and acidic residues" evidence="9">
    <location>
        <begin position="177"/>
        <end position="188"/>
    </location>
</feature>
<evidence type="ECO:0000313" key="12">
    <source>
        <dbReference type="Proteomes" id="UP001138500"/>
    </source>
</evidence>
<dbReference type="FunFam" id="3.40.640.10:FF:000011">
    <property type="entry name" value="Ornithine aminotransferase"/>
    <property type="match status" value="1"/>
</dbReference>
<dbReference type="CDD" id="cd02958">
    <property type="entry name" value="UAS"/>
    <property type="match status" value="1"/>
</dbReference>
<dbReference type="Gene3D" id="3.10.20.90">
    <property type="entry name" value="Phosphatidylinositol 3-kinase Catalytic Subunit, Chain A, domain 1"/>
    <property type="match status" value="1"/>
</dbReference>
<feature type="compositionally biased region" description="Polar residues" evidence="9">
    <location>
        <begin position="413"/>
        <end position="425"/>
    </location>
</feature>
<dbReference type="GO" id="GO:0005737">
    <property type="term" value="C:cytoplasm"/>
    <property type="evidence" value="ECO:0007669"/>
    <property type="project" value="TreeGrafter"/>
</dbReference>
<name>A0A9W7SRL6_9PEZI</name>
<evidence type="ECO:0000256" key="7">
    <source>
        <dbReference type="ARBA" id="ARBA00022898"/>
    </source>
</evidence>
<dbReference type="InterPro" id="IPR029071">
    <property type="entry name" value="Ubiquitin-like_domsf"/>
</dbReference>
<feature type="region of interest" description="Disordered" evidence="9">
    <location>
        <begin position="100"/>
        <end position="120"/>
    </location>
</feature>
<evidence type="ECO:0000256" key="3">
    <source>
        <dbReference type="ARBA" id="ARBA00008954"/>
    </source>
</evidence>
<dbReference type="InterPro" id="IPR015421">
    <property type="entry name" value="PyrdxlP-dep_Trfase_major"/>
</dbReference>
<dbReference type="InterPro" id="IPR049704">
    <property type="entry name" value="Aminotrans_3_PPA_site"/>
</dbReference>
<dbReference type="CDD" id="cd01767">
    <property type="entry name" value="UBX"/>
    <property type="match status" value="1"/>
</dbReference>
<dbReference type="Proteomes" id="UP001138500">
    <property type="component" value="Unassembled WGS sequence"/>
</dbReference>
<dbReference type="GO" id="GO:0030170">
    <property type="term" value="F:pyridoxal phosphate binding"/>
    <property type="evidence" value="ECO:0007669"/>
    <property type="project" value="InterPro"/>
</dbReference>
<dbReference type="Pfam" id="PF00789">
    <property type="entry name" value="UBX"/>
    <property type="match status" value="1"/>
</dbReference>
<comment type="similarity">
    <text evidence="3">Belongs to the class-III pyridoxal-phosphate-dependent aminotransferase family.</text>
</comment>
<keyword evidence="5 11" id="KW-0032">Aminotransferase</keyword>
<dbReference type="SUPFAM" id="SSF53383">
    <property type="entry name" value="PLP-dependent transferases"/>
    <property type="match status" value="1"/>
</dbReference>
<dbReference type="SUPFAM" id="SSF46934">
    <property type="entry name" value="UBA-like"/>
    <property type="match status" value="1"/>
</dbReference>
<dbReference type="InterPro" id="IPR015424">
    <property type="entry name" value="PyrdxlP-dep_Trfase"/>
</dbReference>
<dbReference type="GO" id="GO:0019544">
    <property type="term" value="P:L-arginine catabolic process to L-glutamate"/>
    <property type="evidence" value="ECO:0007669"/>
    <property type="project" value="TreeGrafter"/>
</dbReference>
<dbReference type="GO" id="GO:0010121">
    <property type="term" value="P:L-arginine catabolic process to proline via ornithine"/>
    <property type="evidence" value="ECO:0007669"/>
    <property type="project" value="TreeGrafter"/>
</dbReference>
<dbReference type="SMART" id="SM00594">
    <property type="entry name" value="UAS"/>
    <property type="match status" value="1"/>
</dbReference>
<keyword evidence="12" id="KW-1185">Reference proteome</keyword>
<dbReference type="InterPro" id="IPR015422">
    <property type="entry name" value="PyrdxlP-dep_Trfase_small"/>
</dbReference>
<organism evidence="11 12">
    <name type="scientific">Teratosphaeria destructans</name>
    <dbReference type="NCBI Taxonomy" id="418781"/>
    <lineage>
        <taxon>Eukaryota</taxon>
        <taxon>Fungi</taxon>
        <taxon>Dikarya</taxon>
        <taxon>Ascomycota</taxon>
        <taxon>Pezizomycotina</taxon>
        <taxon>Dothideomycetes</taxon>
        <taxon>Dothideomycetidae</taxon>
        <taxon>Mycosphaerellales</taxon>
        <taxon>Teratosphaeriaceae</taxon>
        <taxon>Teratosphaeria</taxon>
    </lineage>
</organism>
<evidence type="ECO:0000256" key="2">
    <source>
        <dbReference type="ARBA" id="ARBA00004998"/>
    </source>
</evidence>
<sequence>MEDDSISTFCAFTSATPAQAQQYLALSDGNVENAVQLFFSDPSLAGAAPAPSQPSHDPITIPDDDEIDDEDVEMIGTRSAGHDTLESDEAMARRLQEEMYGTSGGAGAAGGDIDPETGVRRPMARTTETLVGPGSGDWRDDPGQMNQAVFEQLAQRERARRAGPGIFNQRGDQSIWSRDDPNDPESHRRALARATGGASEATAKANLLAELFKPPFELISPFSFGDARDEGKENEKWIIVNVQDPSIFDCQVLNRDIWKNKSIQETVKEHFIFLQYNKDDPRGREYVQYYFANHRDNEDAYPHIAIVDPRTGEQVKTWSGSPAPKAADFLMDLHEFLDRYSLSFEKKNPVQAKRKESKRDVAQMSEEEMLEMALQNSLANGSEKAPQDEDPDALTRPADKGKAPAGLAEAMDTTDTGPHDSNGNAAPTADTPFARISSSNAHEEPTSTGPDTTRIQFRYSGGRVVRRFALADPVRRIYEWLKASPLEGIGAHFDLVVPGKNLIEMLDTPIGEAGLKNGTVMVESARDDDEQSRLKLTRETHPETAQADIMAPMAIDEPAQTNGHNTNGSLNAKATSFTPVSQTSTDHAPSSDAAISAEAEHAAHNYHPLPIVFARASGCSVWDPEGKHYLDFLSAYSAVNQGHCHPKLVQALTEQASRLTLSSRAFYNDVFPVFAAKVTRTFGFDMVLPMNTGAEAVETAVKVARKWGYKVKGIPQDKALVFSVQENFHGRTFAAITMSTDPESRHNYGPYLPGVGSVCPSTGRPIPFGDADALEAALEAHGRETAAFLVEPIQGEAGIVVPDDAYLRRVRALCTRHRVLLICDEIQTGIARTGKLLAHEWSGIKPDLVLLGKAISGGMYPVSCVLGSREVMLTVEPGTHGSTYGGNPLGSAVAIKALEIIEEEGLTERAQRLGEVFRRGLRAIQGRDAMITVVRGKGLLNAMVIDEGRTGGHSAWDLCMLMKEKGLLAKPTHQNIIRLAPPLVISEDEIQTALGIIEAAVRELPTLGGRKEEEVLPAGEKDVRIGVEN</sequence>
<dbReference type="Gene3D" id="3.40.30.10">
    <property type="entry name" value="Glutaredoxin"/>
    <property type="match status" value="1"/>
</dbReference>
<reference evidence="11 12" key="2">
    <citation type="journal article" date="2021" name="Curr. Genet.">
        <title>Genetic response to nitrogen starvation in the aggressive Eucalyptus foliar pathogen Teratosphaeria destructans.</title>
        <authorList>
            <person name="Havenga M."/>
            <person name="Wingfield B.D."/>
            <person name="Wingfield M.J."/>
            <person name="Dreyer L.L."/>
            <person name="Roets F."/>
            <person name="Aylward J."/>
        </authorList>
    </citation>
    <scope>NUCLEOTIDE SEQUENCE [LARGE SCALE GENOMIC DNA]</scope>
    <source>
        <strain evidence="11">CMW44962</strain>
    </source>
</reference>
<evidence type="ECO:0000313" key="11">
    <source>
        <dbReference type="EMBL" id="KAH9827491.1"/>
    </source>
</evidence>
<dbReference type="EC" id="2.6.1.13" evidence="4"/>
<comment type="cofactor">
    <cofactor evidence="1">
        <name>pyridoxal 5'-phosphate</name>
        <dbReference type="ChEBI" id="CHEBI:597326"/>
    </cofactor>
</comment>
<feature type="region of interest" description="Disordered" evidence="9">
    <location>
        <begin position="160"/>
        <end position="197"/>
    </location>
</feature>
<dbReference type="GO" id="GO:0042802">
    <property type="term" value="F:identical protein binding"/>
    <property type="evidence" value="ECO:0007669"/>
    <property type="project" value="TreeGrafter"/>
</dbReference>